<dbReference type="InterPro" id="IPR036890">
    <property type="entry name" value="HATPase_C_sf"/>
</dbReference>
<feature type="transmembrane region" description="Helical" evidence="2">
    <location>
        <begin position="82"/>
        <end position="102"/>
    </location>
</feature>
<comment type="caution">
    <text evidence="4">The sequence shown here is derived from an EMBL/GenBank/DDBJ whole genome shotgun (WGS) entry which is preliminary data.</text>
</comment>
<keyword evidence="2" id="KW-1133">Transmembrane helix</keyword>
<feature type="coiled-coil region" evidence="1">
    <location>
        <begin position="146"/>
        <end position="180"/>
    </location>
</feature>
<keyword evidence="4" id="KW-0808">Transferase</keyword>
<evidence type="ECO:0000313" key="4">
    <source>
        <dbReference type="EMBL" id="MCX3265239.1"/>
    </source>
</evidence>
<feature type="transmembrane region" description="Helical" evidence="2">
    <location>
        <begin position="21"/>
        <end position="42"/>
    </location>
</feature>
<dbReference type="RefSeq" id="WP_010601457.1">
    <property type="nucleotide sequence ID" value="NZ_JAPJUH010000003.1"/>
</dbReference>
<evidence type="ECO:0000256" key="2">
    <source>
        <dbReference type="SAM" id="Phobius"/>
    </source>
</evidence>
<dbReference type="Proteomes" id="UP001142592">
    <property type="component" value="Unassembled WGS sequence"/>
</dbReference>
<dbReference type="PANTHER" id="PTHR34220">
    <property type="entry name" value="SENSOR HISTIDINE KINASE YPDA"/>
    <property type="match status" value="1"/>
</dbReference>
<dbReference type="GO" id="GO:0000155">
    <property type="term" value="F:phosphorelay sensor kinase activity"/>
    <property type="evidence" value="ECO:0007669"/>
    <property type="project" value="InterPro"/>
</dbReference>
<dbReference type="InterPro" id="IPR010559">
    <property type="entry name" value="Sig_transdc_His_kin_internal"/>
</dbReference>
<feature type="transmembrane region" description="Helical" evidence="2">
    <location>
        <begin position="48"/>
        <end position="70"/>
    </location>
</feature>
<gene>
    <name evidence="4" type="ORF">OQZ29_10815</name>
</gene>
<keyword evidence="2" id="KW-0472">Membrane</keyword>
<dbReference type="AlphaFoldDB" id="A0A9X3DD74"/>
<feature type="transmembrane region" description="Helical" evidence="2">
    <location>
        <begin position="122"/>
        <end position="145"/>
    </location>
</feature>
<reference evidence="4" key="1">
    <citation type="submission" date="2022-11" db="EMBL/GenBank/DDBJ databases">
        <authorList>
            <person name="Graham C."/>
            <person name="Newman J.D."/>
        </authorList>
    </citation>
    <scope>NUCLEOTIDE SEQUENCE</scope>
    <source>
        <strain evidence="4">DSM 19486</strain>
    </source>
</reference>
<proteinExistence type="predicted"/>
<evidence type="ECO:0000256" key="1">
    <source>
        <dbReference type="SAM" id="Coils"/>
    </source>
</evidence>
<dbReference type="Gene3D" id="3.30.565.10">
    <property type="entry name" value="Histidine kinase-like ATPase, C-terminal domain"/>
    <property type="match status" value="1"/>
</dbReference>
<dbReference type="PANTHER" id="PTHR34220:SF7">
    <property type="entry name" value="SENSOR HISTIDINE KINASE YPDA"/>
    <property type="match status" value="1"/>
</dbReference>
<dbReference type="Pfam" id="PF06580">
    <property type="entry name" value="His_kinase"/>
    <property type="match status" value="1"/>
</dbReference>
<keyword evidence="4" id="KW-0418">Kinase</keyword>
<keyword evidence="5" id="KW-1185">Reference proteome</keyword>
<keyword evidence="2" id="KW-0812">Transmembrane</keyword>
<organism evidence="4 5">
    <name type="scientific">Pedobacter agri</name>
    <dbReference type="NCBI Taxonomy" id="454586"/>
    <lineage>
        <taxon>Bacteria</taxon>
        <taxon>Pseudomonadati</taxon>
        <taxon>Bacteroidota</taxon>
        <taxon>Sphingobacteriia</taxon>
        <taxon>Sphingobacteriales</taxon>
        <taxon>Sphingobacteriaceae</taxon>
        <taxon>Pedobacter</taxon>
    </lineage>
</organism>
<dbReference type="InterPro" id="IPR050640">
    <property type="entry name" value="Bact_2-comp_sensor_kinase"/>
</dbReference>
<sequence length="364" mass="43105">MINIKKSPPFIRIQNWLAYKKFHIIIWLVFMLYESVIVGLFSGQFGNLINYILFYSLNISMFYVHTHIILESGLKRKNQIWWKLPVLLSLELLVYLMIYIGFDYLITDILKYFRPRKIGMTMQYILGPVYRAIYFMFFSTGYYFLLKFLSERKKTEELEHQRLNNMIQIARSENAFLKAQIQPHLLFNTLDFIYQNARDHSPIAAETILSLSEMMRYSVDSNKDKDFISLGEEINQVENLVNLHQLRKHHQLQIRFWYDDDIKKVEIIPLILITLVENIFKHGNLLSQSHPAEIKLYLQNNDLIIETSNQIAKVKEKPGFNSGIKNITKRLAYAYGDQSTFESGTTEDNYYKVRVTIKVKHTID</sequence>
<keyword evidence="1" id="KW-0175">Coiled coil</keyword>
<accession>A0A9X3DD74</accession>
<name>A0A9X3DD74_9SPHI</name>
<dbReference type="EMBL" id="JAPJUH010000003">
    <property type="protein sequence ID" value="MCX3265239.1"/>
    <property type="molecule type" value="Genomic_DNA"/>
</dbReference>
<protein>
    <submittedName>
        <fullName evidence="4">Histidine kinase</fullName>
    </submittedName>
</protein>
<evidence type="ECO:0000313" key="5">
    <source>
        <dbReference type="Proteomes" id="UP001142592"/>
    </source>
</evidence>
<dbReference type="GO" id="GO:0016020">
    <property type="term" value="C:membrane"/>
    <property type="evidence" value="ECO:0007669"/>
    <property type="project" value="InterPro"/>
</dbReference>
<feature type="domain" description="Signal transduction histidine kinase internal region" evidence="3">
    <location>
        <begin position="173"/>
        <end position="251"/>
    </location>
</feature>
<evidence type="ECO:0000259" key="3">
    <source>
        <dbReference type="Pfam" id="PF06580"/>
    </source>
</evidence>